<protein>
    <submittedName>
        <fullName evidence="2">Uncharacterized protein</fullName>
    </submittedName>
</protein>
<evidence type="ECO:0000313" key="3">
    <source>
        <dbReference type="Proteomes" id="UP001055439"/>
    </source>
</evidence>
<proteinExistence type="predicted"/>
<dbReference type="Proteomes" id="UP001055439">
    <property type="component" value="Chromosome 1"/>
</dbReference>
<keyword evidence="3" id="KW-1185">Reference proteome</keyword>
<reference evidence="2" key="1">
    <citation type="submission" date="2022-05" db="EMBL/GenBank/DDBJ databases">
        <title>The Musa troglodytarum L. genome provides insights into the mechanism of non-climacteric behaviour and enrichment of carotenoids.</title>
        <authorList>
            <person name="Wang J."/>
        </authorList>
    </citation>
    <scope>NUCLEOTIDE SEQUENCE</scope>
    <source>
        <tissue evidence="2">Leaf</tissue>
    </source>
</reference>
<feature type="region of interest" description="Disordered" evidence="1">
    <location>
        <begin position="88"/>
        <end position="119"/>
    </location>
</feature>
<name>A0A9E7J8T4_9LILI</name>
<dbReference type="AlphaFoldDB" id="A0A9E7J8T4"/>
<feature type="compositionally biased region" description="Gly residues" evidence="1">
    <location>
        <begin position="91"/>
        <end position="100"/>
    </location>
</feature>
<sequence>MSSLNEPPTDEELEVAAILCDLPNDSRSSLSLLAGMPNWGTKKPRTVCHKSPSNLSFLAGARRRPALVVTNRLLLSLPLLLFQSTIRRPTRGGGARGAGGRGDDCGAALPQPHDNMVTA</sequence>
<gene>
    <name evidence="2" type="ORF">MUK42_37028</name>
</gene>
<organism evidence="2 3">
    <name type="scientific">Musa troglodytarum</name>
    <name type="common">fe'i banana</name>
    <dbReference type="NCBI Taxonomy" id="320322"/>
    <lineage>
        <taxon>Eukaryota</taxon>
        <taxon>Viridiplantae</taxon>
        <taxon>Streptophyta</taxon>
        <taxon>Embryophyta</taxon>
        <taxon>Tracheophyta</taxon>
        <taxon>Spermatophyta</taxon>
        <taxon>Magnoliopsida</taxon>
        <taxon>Liliopsida</taxon>
        <taxon>Zingiberales</taxon>
        <taxon>Musaceae</taxon>
        <taxon>Musa</taxon>
    </lineage>
</organism>
<evidence type="ECO:0000313" key="2">
    <source>
        <dbReference type="EMBL" id="URD72225.1"/>
    </source>
</evidence>
<dbReference type="EMBL" id="CP097502">
    <property type="protein sequence ID" value="URD72225.1"/>
    <property type="molecule type" value="Genomic_DNA"/>
</dbReference>
<evidence type="ECO:0000256" key="1">
    <source>
        <dbReference type="SAM" id="MobiDB-lite"/>
    </source>
</evidence>
<accession>A0A9E7J8T4</accession>